<dbReference type="Proteomes" id="UP001362999">
    <property type="component" value="Unassembled WGS sequence"/>
</dbReference>
<name>A0AAV9ZG24_9AGAR</name>
<dbReference type="AlphaFoldDB" id="A0AAV9ZG24"/>
<evidence type="ECO:0000313" key="1">
    <source>
        <dbReference type="EMBL" id="KAK6981104.1"/>
    </source>
</evidence>
<protein>
    <submittedName>
        <fullName evidence="1">Uncharacterized protein</fullName>
    </submittedName>
</protein>
<dbReference type="Gene3D" id="3.80.10.10">
    <property type="entry name" value="Ribonuclease Inhibitor"/>
    <property type="match status" value="1"/>
</dbReference>
<accession>A0AAV9ZG24</accession>
<keyword evidence="2" id="KW-1185">Reference proteome</keyword>
<reference evidence="1 2" key="1">
    <citation type="journal article" date="2024" name="J Genomics">
        <title>Draft genome sequencing and assembly of Favolaschia claudopus CIRM-BRFM 2984 isolated from oak limbs.</title>
        <authorList>
            <person name="Navarro D."/>
            <person name="Drula E."/>
            <person name="Chaduli D."/>
            <person name="Cazenave R."/>
            <person name="Ahrendt S."/>
            <person name="Wang J."/>
            <person name="Lipzen A."/>
            <person name="Daum C."/>
            <person name="Barry K."/>
            <person name="Grigoriev I.V."/>
            <person name="Favel A."/>
            <person name="Rosso M.N."/>
            <person name="Martin F."/>
        </authorList>
    </citation>
    <scope>NUCLEOTIDE SEQUENCE [LARGE SCALE GENOMIC DNA]</scope>
    <source>
        <strain evidence="1 2">CIRM-BRFM 2984</strain>
    </source>
</reference>
<organism evidence="1 2">
    <name type="scientific">Favolaschia claudopus</name>
    <dbReference type="NCBI Taxonomy" id="2862362"/>
    <lineage>
        <taxon>Eukaryota</taxon>
        <taxon>Fungi</taxon>
        <taxon>Dikarya</taxon>
        <taxon>Basidiomycota</taxon>
        <taxon>Agaricomycotina</taxon>
        <taxon>Agaricomycetes</taxon>
        <taxon>Agaricomycetidae</taxon>
        <taxon>Agaricales</taxon>
        <taxon>Marasmiineae</taxon>
        <taxon>Mycenaceae</taxon>
        <taxon>Favolaschia</taxon>
    </lineage>
</organism>
<gene>
    <name evidence="1" type="ORF">R3P38DRAFT_3464530</name>
</gene>
<dbReference type="InterPro" id="IPR032675">
    <property type="entry name" value="LRR_dom_sf"/>
</dbReference>
<dbReference type="EMBL" id="JAWWNJ010000153">
    <property type="protein sequence ID" value="KAK6981104.1"/>
    <property type="molecule type" value="Genomic_DNA"/>
</dbReference>
<sequence>MHRLRKFLQTGATRLSVKTETLLRLDFRQSSNASSSITADLHRNSIPVLIRVALRVKRWSVHSLISLSASDTAHLHTIPLQSCARHVFWDPSYTLDASKLHTVLSTCTGITNLFLSAGYLHTIHISDLNQLSNLSRLAVDVDALFPAPSKFNFSLPLFRCVTHLELINNDLDKTHPDIAKFLASAPSLTHIAFKIGSGIPALHASLQRSQSRLRCIAFLRATTALRGVEPLAHDDRFVCLQQAKFSADWIRGATESRDHWAVADAFIAAKQTGRIDR</sequence>
<evidence type="ECO:0000313" key="2">
    <source>
        <dbReference type="Proteomes" id="UP001362999"/>
    </source>
</evidence>
<comment type="caution">
    <text evidence="1">The sequence shown here is derived from an EMBL/GenBank/DDBJ whole genome shotgun (WGS) entry which is preliminary data.</text>
</comment>
<proteinExistence type="predicted"/>